<gene>
    <name evidence="3" type="ORF">H4R20_007029</name>
</gene>
<organism evidence="3 4">
    <name type="scientific">Coemansia guatemalensis</name>
    <dbReference type="NCBI Taxonomy" id="2761395"/>
    <lineage>
        <taxon>Eukaryota</taxon>
        <taxon>Fungi</taxon>
        <taxon>Fungi incertae sedis</taxon>
        <taxon>Zoopagomycota</taxon>
        <taxon>Kickxellomycotina</taxon>
        <taxon>Kickxellomycetes</taxon>
        <taxon>Kickxellales</taxon>
        <taxon>Kickxellaceae</taxon>
        <taxon>Coemansia</taxon>
    </lineage>
</organism>
<dbReference type="AlphaFoldDB" id="A0A9W8HMK8"/>
<protein>
    <recommendedName>
        <fullName evidence="2">PDIA6-like C-terminal thioredoxin-like domain-containing protein</fullName>
    </recommendedName>
</protein>
<evidence type="ECO:0000313" key="4">
    <source>
        <dbReference type="Proteomes" id="UP001140094"/>
    </source>
</evidence>
<feature type="domain" description="PDIA6-like C-terminal thioredoxin-like" evidence="2">
    <location>
        <begin position="71"/>
        <end position="162"/>
    </location>
</feature>
<proteinExistence type="predicted"/>
<reference evidence="3" key="1">
    <citation type="submission" date="2022-07" db="EMBL/GenBank/DDBJ databases">
        <title>Phylogenomic reconstructions and comparative analyses of Kickxellomycotina fungi.</title>
        <authorList>
            <person name="Reynolds N.K."/>
            <person name="Stajich J.E."/>
            <person name="Barry K."/>
            <person name="Grigoriev I.V."/>
            <person name="Crous P."/>
            <person name="Smith M.E."/>
        </authorList>
    </citation>
    <scope>NUCLEOTIDE SEQUENCE</scope>
    <source>
        <strain evidence="3">NRRL 1565</strain>
    </source>
</reference>
<comment type="caution">
    <text evidence="3">The sequence shown here is derived from an EMBL/GenBank/DDBJ whole genome shotgun (WGS) entry which is preliminary data.</text>
</comment>
<dbReference type="InterPro" id="IPR057305">
    <property type="entry name" value="Thioredox_PDIA6_C"/>
</dbReference>
<dbReference type="Pfam" id="PF24541">
    <property type="entry name" value="Thioredox_PDIA6_C"/>
    <property type="match status" value="1"/>
</dbReference>
<name>A0A9W8HMK8_9FUNG</name>
<dbReference type="OrthoDB" id="74910at2759"/>
<accession>A0A9W8HMK8</accession>
<dbReference type="EMBL" id="JANBUO010003559">
    <property type="protein sequence ID" value="KAJ2790347.1"/>
    <property type="molecule type" value="Genomic_DNA"/>
</dbReference>
<keyword evidence="4" id="KW-1185">Reference proteome</keyword>
<evidence type="ECO:0000313" key="3">
    <source>
        <dbReference type="EMBL" id="KAJ2790347.1"/>
    </source>
</evidence>
<sequence length="183" mass="19789">MLDVGLIETQTDLERLCIEPADASPIPILCVVGVLPLEPEFEESRAEHAQSMKELEGVLSAQSLRSPQAMPTSTGNDSADDTNELEEHVSAGSEGQPSAPFRVAWVNALSAAGQGVRALFDLSDDLPAVVAINPRKSASAAYRGPFASAEILEWAEDCYHGRGMRRFDFELRIAQKQAAHDEL</sequence>
<dbReference type="Proteomes" id="UP001140094">
    <property type="component" value="Unassembled WGS sequence"/>
</dbReference>
<evidence type="ECO:0000259" key="2">
    <source>
        <dbReference type="Pfam" id="PF24541"/>
    </source>
</evidence>
<feature type="compositionally biased region" description="Polar residues" evidence="1">
    <location>
        <begin position="63"/>
        <end position="77"/>
    </location>
</feature>
<feature type="region of interest" description="Disordered" evidence="1">
    <location>
        <begin position="63"/>
        <end position="96"/>
    </location>
</feature>
<evidence type="ECO:0000256" key="1">
    <source>
        <dbReference type="SAM" id="MobiDB-lite"/>
    </source>
</evidence>